<dbReference type="Pfam" id="PF04480">
    <property type="entry name" value="DUF559"/>
    <property type="match status" value="1"/>
</dbReference>
<evidence type="ECO:0000259" key="1">
    <source>
        <dbReference type="Pfam" id="PF04480"/>
    </source>
</evidence>
<protein>
    <recommendedName>
        <fullName evidence="1">DUF559 domain-containing protein</fullName>
    </recommendedName>
</protein>
<organism evidence="2 3">
    <name type="scientific">Nocardioides currus</name>
    <dbReference type="NCBI Taxonomy" id="2133958"/>
    <lineage>
        <taxon>Bacteria</taxon>
        <taxon>Bacillati</taxon>
        <taxon>Actinomycetota</taxon>
        <taxon>Actinomycetes</taxon>
        <taxon>Propionibacteriales</taxon>
        <taxon>Nocardioidaceae</taxon>
        <taxon>Nocardioides</taxon>
    </lineage>
</organism>
<feature type="domain" description="DUF559" evidence="1">
    <location>
        <begin position="94"/>
        <end position="162"/>
    </location>
</feature>
<dbReference type="EMBL" id="PYXZ01000002">
    <property type="protein sequence ID" value="PUA81733.1"/>
    <property type="molecule type" value="Genomic_DNA"/>
</dbReference>
<evidence type="ECO:0000313" key="3">
    <source>
        <dbReference type="Proteomes" id="UP000244867"/>
    </source>
</evidence>
<sequence>MEVAAVRAALWAVSDKQAALVVTMTVQQGLSTADRIGEALLAVRRDKRRAFLHDVVLDMLGGARSLGELDFARACRRRGLPEPTRQAVRRGGDGRYYLDVWWEPWHLVVEIDGIHHAWVDNVVSDALRHNEVAISGDTVLRLPLLGLRVAEDAFFEQIERALADAGWRAAA</sequence>
<reference evidence="2 3" key="1">
    <citation type="submission" date="2018-03" db="EMBL/GenBank/DDBJ databases">
        <authorList>
            <person name="Keele B.F."/>
        </authorList>
    </citation>
    <scope>NUCLEOTIDE SEQUENCE [LARGE SCALE GENOMIC DNA]</scope>
    <source>
        <strain evidence="2 3">IB-3</strain>
    </source>
</reference>
<gene>
    <name evidence="2" type="ORF">C7S10_06600</name>
</gene>
<dbReference type="AlphaFoldDB" id="A0A2R7YZD6"/>
<accession>A0A2R7YZD6</accession>
<proteinExistence type="predicted"/>
<dbReference type="InterPro" id="IPR007569">
    <property type="entry name" value="DUF559"/>
</dbReference>
<dbReference type="Proteomes" id="UP000244867">
    <property type="component" value="Unassembled WGS sequence"/>
</dbReference>
<keyword evidence="3" id="KW-1185">Reference proteome</keyword>
<name>A0A2R7YZD6_9ACTN</name>
<comment type="caution">
    <text evidence="2">The sequence shown here is derived from an EMBL/GenBank/DDBJ whole genome shotgun (WGS) entry which is preliminary data.</text>
</comment>
<evidence type="ECO:0000313" key="2">
    <source>
        <dbReference type="EMBL" id="PUA81733.1"/>
    </source>
</evidence>